<evidence type="ECO:0000313" key="2">
    <source>
        <dbReference type="Proteomes" id="UP001153269"/>
    </source>
</evidence>
<evidence type="ECO:0000313" key="1">
    <source>
        <dbReference type="EMBL" id="CAB1443580.1"/>
    </source>
</evidence>
<sequence length="74" mass="8186">MESRHVSDPRSSAFLHLEAPSLFTTFPCWRSGGREVVRSWTGDSFLFLSSRPSDDELNSICSVIITTALHVSSA</sequence>
<accession>A0A9N7YZ56</accession>
<dbReference type="EMBL" id="CADEAL010003128">
    <property type="protein sequence ID" value="CAB1443580.1"/>
    <property type="molecule type" value="Genomic_DNA"/>
</dbReference>
<reference evidence="1" key="1">
    <citation type="submission" date="2020-03" db="EMBL/GenBank/DDBJ databases">
        <authorList>
            <person name="Weist P."/>
        </authorList>
    </citation>
    <scope>NUCLEOTIDE SEQUENCE</scope>
</reference>
<keyword evidence="2" id="KW-1185">Reference proteome</keyword>
<organism evidence="1 2">
    <name type="scientific">Pleuronectes platessa</name>
    <name type="common">European plaice</name>
    <dbReference type="NCBI Taxonomy" id="8262"/>
    <lineage>
        <taxon>Eukaryota</taxon>
        <taxon>Metazoa</taxon>
        <taxon>Chordata</taxon>
        <taxon>Craniata</taxon>
        <taxon>Vertebrata</taxon>
        <taxon>Euteleostomi</taxon>
        <taxon>Actinopterygii</taxon>
        <taxon>Neopterygii</taxon>
        <taxon>Teleostei</taxon>
        <taxon>Neoteleostei</taxon>
        <taxon>Acanthomorphata</taxon>
        <taxon>Carangaria</taxon>
        <taxon>Pleuronectiformes</taxon>
        <taxon>Pleuronectoidei</taxon>
        <taxon>Pleuronectidae</taxon>
        <taxon>Pleuronectes</taxon>
    </lineage>
</organism>
<gene>
    <name evidence="1" type="ORF">PLEPLA_LOCUS31296</name>
</gene>
<proteinExistence type="predicted"/>
<dbReference type="Proteomes" id="UP001153269">
    <property type="component" value="Unassembled WGS sequence"/>
</dbReference>
<name>A0A9N7YZ56_PLEPL</name>
<protein>
    <submittedName>
        <fullName evidence="1">Uncharacterized protein</fullName>
    </submittedName>
</protein>
<dbReference type="AlphaFoldDB" id="A0A9N7YZ56"/>
<comment type="caution">
    <text evidence="1">The sequence shown here is derived from an EMBL/GenBank/DDBJ whole genome shotgun (WGS) entry which is preliminary data.</text>
</comment>